<sequence>MSTFPGLGEADTSSSMASCAQRRIRLGAGRSPLHSGLWQDKTVLSGFIYRNPGIVKDMFCQLLFKLHVFCVREVYSVQHTVPDPAGLCNLAAPDQAPETGVLS</sequence>
<evidence type="ECO:0000313" key="1">
    <source>
        <dbReference type="EMBL" id="CAA74958.1"/>
    </source>
</evidence>
<proteinExistence type="predicted"/>
<name>O33157_METMZ</name>
<dbReference type="EMBL" id="Y14607">
    <property type="protein sequence ID" value="CAA74958.1"/>
    <property type="molecule type" value="Genomic_DNA"/>
</dbReference>
<protein>
    <submittedName>
        <fullName evidence="1">Uncharacterized protein</fullName>
    </submittedName>
</protein>
<reference evidence="1" key="1">
    <citation type="submission" date="1997-08" db="EMBL/GenBank/DDBJ databases">
        <title>Methanosarcina mazei S-6 genomic DNA segment.</title>
        <authorList>
            <person name="Conway de Macario E."/>
            <person name="Hickey A.J."/>
            <person name="Macario A.J.L."/>
        </authorList>
    </citation>
    <scope>NUCLEOTIDE SEQUENCE</scope>
    <source>
        <strain evidence="1">S-6</strain>
    </source>
</reference>
<feature type="non-terminal residue" evidence="1">
    <location>
        <position position="103"/>
    </location>
</feature>
<dbReference type="AlphaFoldDB" id="O33157"/>
<organism evidence="1">
    <name type="scientific">Methanosarcina mazei</name>
    <name type="common">Methanosarcina frisia</name>
    <dbReference type="NCBI Taxonomy" id="2209"/>
    <lineage>
        <taxon>Archaea</taxon>
        <taxon>Methanobacteriati</taxon>
        <taxon>Methanobacteriota</taxon>
        <taxon>Stenosarchaea group</taxon>
        <taxon>Methanomicrobia</taxon>
        <taxon>Methanosarcinales</taxon>
        <taxon>Methanosarcinaceae</taxon>
        <taxon>Methanosarcina</taxon>
    </lineage>
</organism>
<accession>O33157</accession>